<comment type="caution">
    <text evidence="1">The sequence shown here is derived from an EMBL/GenBank/DDBJ whole genome shotgun (WGS) entry which is preliminary data.</text>
</comment>
<accession>A0A8T0WQR1</accession>
<sequence>MNFLPVFAVEVDEEHNPQHQPNAQVLPLSAPDLRLMADSEVMQSVLMGRAKSRVECVWIRNQRQGGGRPRLSQIGSVLCIMDRSFKASGSRRCIQLVVSLLQKTAVSIDFF</sequence>
<dbReference type="EMBL" id="CM029038">
    <property type="protein sequence ID" value="KAG2649655.1"/>
    <property type="molecule type" value="Genomic_DNA"/>
</dbReference>
<reference evidence="1" key="1">
    <citation type="submission" date="2020-05" db="EMBL/GenBank/DDBJ databases">
        <title>WGS assembly of Panicum virgatum.</title>
        <authorList>
            <person name="Lovell J.T."/>
            <person name="Jenkins J."/>
            <person name="Shu S."/>
            <person name="Juenger T.E."/>
            <person name="Schmutz J."/>
        </authorList>
    </citation>
    <scope>NUCLEOTIDE SEQUENCE</scope>
    <source>
        <strain evidence="1">AP13</strain>
    </source>
</reference>
<organism evidence="1 2">
    <name type="scientific">Panicum virgatum</name>
    <name type="common">Blackwell switchgrass</name>
    <dbReference type="NCBI Taxonomy" id="38727"/>
    <lineage>
        <taxon>Eukaryota</taxon>
        <taxon>Viridiplantae</taxon>
        <taxon>Streptophyta</taxon>
        <taxon>Embryophyta</taxon>
        <taxon>Tracheophyta</taxon>
        <taxon>Spermatophyta</taxon>
        <taxon>Magnoliopsida</taxon>
        <taxon>Liliopsida</taxon>
        <taxon>Poales</taxon>
        <taxon>Poaceae</taxon>
        <taxon>PACMAD clade</taxon>
        <taxon>Panicoideae</taxon>
        <taxon>Panicodae</taxon>
        <taxon>Paniceae</taxon>
        <taxon>Panicinae</taxon>
        <taxon>Panicum</taxon>
        <taxon>Panicum sect. Hiantes</taxon>
    </lineage>
</organism>
<name>A0A8T0WQR1_PANVG</name>
<protein>
    <submittedName>
        <fullName evidence="1">Uncharacterized protein</fullName>
    </submittedName>
</protein>
<dbReference type="AlphaFoldDB" id="A0A8T0WQR1"/>
<dbReference type="Proteomes" id="UP000823388">
    <property type="component" value="Chromosome 1N"/>
</dbReference>
<evidence type="ECO:0000313" key="2">
    <source>
        <dbReference type="Proteomes" id="UP000823388"/>
    </source>
</evidence>
<proteinExistence type="predicted"/>
<evidence type="ECO:0000313" key="1">
    <source>
        <dbReference type="EMBL" id="KAG2649655.1"/>
    </source>
</evidence>
<keyword evidence="2" id="KW-1185">Reference proteome</keyword>
<gene>
    <name evidence="1" type="ORF">PVAP13_1NG123319</name>
</gene>